<protein>
    <submittedName>
        <fullName evidence="2">Uncharacterized protein</fullName>
    </submittedName>
</protein>
<dbReference type="Proteomes" id="UP000053144">
    <property type="component" value="Chromosome 2"/>
</dbReference>
<organism evidence="2 3">
    <name type="scientific">Phaseolus angularis</name>
    <name type="common">Azuki bean</name>
    <name type="synonym">Vigna angularis</name>
    <dbReference type="NCBI Taxonomy" id="3914"/>
    <lineage>
        <taxon>Eukaryota</taxon>
        <taxon>Viridiplantae</taxon>
        <taxon>Streptophyta</taxon>
        <taxon>Embryophyta</taxon>
        <taxon>Tracheophyta</taxon>
        <taxon>Spermatophyta</taxon>
        <taxon>Magnoliopsida</taxon>
        <taxon>eudicotyledons</taxon>
        <taxon>Gunneridae</taxon>
        <taxon>Pentapetalae</taxon>
        <taxon>rosids</taxon>
        <taxon>fabids</taxon>
        <taxon>Fabales</taxon>
        <taxon>Fabaceae</taxon>
        <taxon>Papilionoideae</taxon>
        <taxon>50 kb inversion clade</taxon>
        <taxon>NPAAA clade</taxon>
        <taxon>indigoferoid/millettioid clade</taxon>
        <taxon>Phaseoleae</taxon>
        <taxon>Vigna</taxon>
    </lineage>
</organism>
<evidence type="ECO:0000313" key="2">
    <source>
        <dbReference type="EMBL" id="KOM34708.1"/>
    </source>
</evidence>
<evidence type="ECO:0000313" key="3">
    <source>
        <dbReference type="Proteomes" id="UP000053144"/>
    </source>
</evidence>
<dbReference type="EMBL" id="CM003372">
    <property type="protein sequence ID" value="KOM34708.1"/>
    <property type="molecule type" value="Genomic_DNA"/>
</dbReference>
<dbReference type="Gramene" id="KOM34708">
    <property type="protein sequence ID" value="KOM34708"/>
    <property type="gene ID" value="LR48_Vigan02g085800"/>
</dbReference>
<sequence>MAEENNVRRTLADYTIVVGPHHFNSIVRPRVNAANMEVKPSLIQLVKSNQFNGLSHESPYEHLTTFNGICITLKITSVSKAFQEGRKLEDECAKVAQCNELEEVVAGYNSAAFHYINSSYLYKKNNLSFIDTKNPISHSLSIILPSKFGVERQFICQEDFAARVTWLVAPSHIDDEAEAAEASAREEEAEDEEDSHDYD</sequence>
<reference evidence="3" key="1">
    <citation type="journal article" date="2015" name="Proc. Natl. Acad. Sci. U.S.A.">
        <title>Genome sequencing of adzuki bean (Vigna angularis) provides insight into high starch and low fat accumulation and domestication.</title>
        <authorList>
            <person name="Yang K."/>
            <person name="Tian Z."/>
            <person name="Chen C."/>
            <person name="Luo L."/>
            <person name="Zhao B."/>
            <person name="Wang Z."/>
            <person name="Yu L."/>
            <person name="Li Y."/>
            <person name="Sun Y."/>
            <person name="Li W."/>
            <person name="Chen Y."/>
            <person name="Li Y."/>
            <person name="Zhang Y."/>
            <person name="Ai D."/>
            <person name="Zhao J."/>
            <person name="Shang C."/>
            <person name="Ma Y."/>
            <person name="Wu B."/>
            <person name="Wang M."/>
            <person name="Gao L."/>
            <person name="Sun D."/>
            <person name="Zhang P."/>
            <person name="Guo F."/>
            <person name="Wang W."/>
            <person name="Li Y."/>
            <person name="Wang J."/>
            <person name="Varshney R.K."/>
            <person name="Wang J."/>
            <person name="Ling H.Q."/>
            <person name="Wan P."/>
        </authorList>
    </citation>
    <scope>NUCLEOTIDE SEQUENCE</scope>
    <source>
        <strain evidence="3">cv. Jingnong 6</strain>
    </source>
</reference>
<name>A0A0L9TVU0_PHAAN</name>
<dbReference type="AlphaFoldDB" id="A0A0L9TVU0"/>
<evidence type="ECO:0000256" key="1">
    <source>
        <dbReference type="SAM" id="MobiDB-lite"/>
    </source>
</evidence>
<feature type="compositionally biased region" description="Acidic residues" evidence="1">
    <location>
        <begin position="187"/>
        <end position="199"/>
    </location>
</feature>
<proteinExistence type="predicted"/>
<accession>A0A0L9TVU0</accession>
<feature type="region of interest" description="Disordered" evidence="1">
    <location>
        <begin position="177"/>
        <end position="199"/>
    </location>
</feature>
<gene>
    <name evidence="2" type="ORF">LR48_Vigan02g085800</name>
</gene>